<dbReference type="Gene3D" id="3.20.20.70">
    <property type="entry name" value="Aldolase class I"/>
    <property type="match status" value="1"/>
</dbReference>
<dbReference type="GeneID" id="11263259"/>
<dbReference type="GO" id="GO:0051539">
    <property type="term" value="F:4 iron, 4 sulfur cluster binding"/>
    <property type="evidence" value="ECO:0007669"/>
    <property type="project" value="TreeGrafter"/>
</dbReference>
<evidence type="ECO:0000256" key="3">
    <source>
        <dbReference type="ARBA" id="ARBA00023004"/>
    </source>
</evidence>
<protein>
    <submittedName>
        <fullName evidence="6">Oxygen-independent coproporphyrinogen III oxidase</fullName>
        <ecNumber evidence="6">1.3.3.3</ecNumber>
    </submittedName>
</protein>
<evidence type="ECO:0000313" key="7">
    <source>
        <dbReference type="Proteomes" id="UP000002654"/>
    </source>
</evidence>
<dbReference type="PROSITE" id="PS51918">
    <property type="entry name" value="RADICAL_SAM"/>
    <property type="match status" value="1"/>
</dbReference>
<organism evidence="6 7">
    <name type="scientific">Thermoproteus tenax (strain ATCC 35583 / DSM 2078 / JCM 9277 / NBRC 100435 / Kra 1)</name>
    <dbReference type="NCBI Taxonomy" id="768679"/>
    <lineage>
        <taxon>Archaea</taxon>
        <taxon>Thermoproteota</taxon>
        <taxon>Thermoprotei</taxon>
        <taxon>Thermoproteales</taxon>
        <taxon>Thermoproteaceae</taxon>
        <taxon>Thermoproteus</taxon>
    </lineage>
</organism>
<dbReference type="InterPro" id="IPR013785">
    <property type="entry name" value="Aldolase_TIM"/>
</dbReference>
<dbReference type="CDD" id="cd01335">
    <property type="entry name" value="Radical_SAM"/>
    <property type="match status" value="1"/>
</dbReference>
<keyword evidence="3" id="KW-0408">Iron</keyword>
<dbReference type="GO" id="GO:0005737">
    <property type="term" value="C:cytoplasm"/>
    <property type="evidence" value="ECO:0007669"/>
    <property type="project" value="TreeGrafter"/>
</dbReference>
<dbReference type="STRING" id="768679.TTX_0250"/>
<sequence length="415" mass="46241">MITHAAALVVERFVGRLSRSPADPRRHAAALRRFEGRFGLYIHIPFCRSLCRFCSFVRYPYDPALYRRYKAALAKELQFLAEAAEGAKVDVLYVGGGTPTVDVYALAEILDVAKSHFGRLDISVEANPADVTDESISVLKEAGVERLSIGLQSLYDAKLAELGRRSHTAAQGAQAARLAAGRFPTVNIDMIWGTRLDTPATLRREAALALSLGVGQVTFYPLMPGPGLRKTLRQRGEGPWHPQEEALYGAILETASERGYAPATPWCFSRTAGLIDEYVVDHDVYLAAGASAIGRSNWYIYVNSFDPTKYVDYVERRGHGAARAMYIAPWEDALYYASTALFGLRWCPREVERRYGPLGQLINASVAPYARLHGQRRGPCYRITSPKALYQIHQMQRGIYMGLNALREWGMKTRT</sequence>
<dbReference type="PaxDb" id="768679-TTX_0250"/>
<reference evidence="6 7" key="1">
    <citation type="journal article" date="2011" name="PLoS ONE">
        <title>The complete genome sequence of Thermoproteus tenax: a physiologically versatile member of the Crenarchaeota.</title>
        <authorList>
            <person name="Siebers B."/>
            <person name="Zaparty M."/>
            <person name="Raddatz G."/>
            <person name="Tjaden B."/>
            <person name="Albers S.V."/>
            <person name="Bell S.D."/>
            <person name="Blombach F."/>
            <person name="Kletzin A."/>
            <person name="Kyrpides N."/>
            <person name="Lanz C."/>
            <person name="Plagens A."/>
            <person name="Rampp M."/>
            <person name="Rosinus A."/>
            <person name="von Jan M."/>
            <person name="Makarova K.S."/>
            <person name="Klenk H.P."/>
            <person name="Schuster S.C."/>
            <person name="Hensel R."/>
        </authorList>
    </citation>
    <scope>NUCLEOTIDE SEQUENCE [LARGE SCALE GENOMIC DNA]</scope>
    <source>
        <strain evidence="7">ATCC 35583 / DSM 2078 / JCM 9277 / NBRC 100435 / Kra 1</strain>
    </source>
</reference>
<dbReference type="GO" id="GO:0006779">
    <property type="term" value="P:porphyrin-containing compound biosynthetic process"/>
    <property type="evidence" value="ECO:0007669"/>
    <property type="project" value="TreeGrafter"/>
</dbReference>
<dbReference type="GO" id="GO:0004109">
    <property type="term" value="F:coproporphyrinogen oxidase activity"/>
    <property type="evidence" value="ECO:0007669"/>
    <property type="project" value="UniProtKB-EC"/>
</dbReference>
<evidence type="ECO:0000256" key="4">
    <source>
        <dbReference type="ARBA" id="ARBA00023014"/>
    </source>
</evidence>
<dbReference type="InterPro" id="IPR007197">
    <property type="entry name" value="rSAM"/>
</dbReference>
<dbReference type="PANTHER" id="PTHR13932">
    <property type="entry name" value="COPROPORPHYRINIGEN III OXIDASE"/>
    <property type="match status" value="1"/>
</dbReference>
<dbReference type="eggNOG" id="arCOG07424">
    <property type="taxonomic scope" value="Archaea"/>
</dbReference>
<keyword evidence="2" id="KW-0479">Metal-binding</keyword>
<accession>G4RMY2</accession>
<keyword evidence="7" id="KW-1185">Reference proteome</keyword>
<dbReference type="HOGENOM" id="CLU_027579_3_1_2"/>
<dbReference type="AlphaFoldDB" id="G4RMY2"/>
<evidence type="ECO:0000313" key="6">
    <source>
        <dbReference type="EMBL" id="CCC80926.1"/>
    </source>
</evidence>
<keyword evidence="1" id="KW-0949">S-adenosyl-L-methionine</keyword>
<dbReference type="PANTHER" id="PTHR13932:SF5">
    <property type="entry name" value="RADICAL S-ADENOSYL METHIONINE DOMAIN-CONTAINING PROTEIN 1, MITOCHONDRIAL"/>
    <property type="match status" value="1"/>
</dbReference>
<dbReference type="InterPro" id="IPR034505">
    <property type="entry name" value="Coproporphyrinogen-III_oxidase"/>
</dbReference>
<dbReference type="EMBL" id="FN869859">
    <property type="protein sequence ID" value="CCC80926.1"/>
    <property type="molecule type" value="Genomic_DNA"/>
</dbReference>
<keyword evidence="6" id="KW-0560">Oxidoreductase</keyword>
<dbReference type="InterPro" id="IPR006638">
    <property type="entry name" value="Elp3/MiaA/NifB-like_rSAM"/>
</dbReference>
<evidence type="ECO:0000259" key="5">
    <source>
        <dbReference type="PROSITE" id="PS51918"/>
    </source>
</evidence>
<dbReference type="OrthoDB" id="46192at2157"/>
<dbReference type="EC" id="1.3.3.3" evidence="6"/>
<gene>
    <name evidence="6" type="primary">hemN</name>
    <name evidence="6" type="ordered locus">TTX_0250</name>
</gene>
<dbReference type="Proteomes" id="UP000002654">
    <property type="component" value="Chromosome"/>
</dbReference>
<dbReference type="RefSeq" id="WP_014126183.1">
    <property type="nucleotide sequence ID" value="NC_016070.1"/>
</dbReference>
<dbReference type="GO" id="GO:0046872">
    <property type="term" value="F:metal ion binding"/>
    <property type="evidence" value="ECO:0007669"/>
    <property type="project" value="UniProtKB-KW"/>
</dbReference>
<name>G4RMY2_THETK</name>
<dbReference type="InterPro" id="IPR058240">
    <property type="entry name" value="rSAM_sf"/>
</dbReference>
<dbReference type="SUPFAM" id="SSF102114">
    <property type="entry name" value="Radical SAM enzymes"/>
    <property type="match status" value="1"/>
</dbReference>
<dbReference type="PATRIC" id="fig|768679.9.peg.265"/>
<dbReference type="SFLD" id="SFLDS00029">
    <property type="entry name" value="Radical_SAM"/>
    <property type="match status" value="1"/>
</dbReference>
<dbReference type="SMART" id="SM00729">
    <property type="entry name" value="Elp3"/>
    <property type="match status" value="1"/>
</dbReference>
<proteinExistence type="predicted"/>
<feature type="domain" description="Radical SAM core" evidence="5">
    <location>
        <begin position="32"/>
        <end position="261"/>
    </location>
</feature>
<dbReference type="SFLD" id="SFLDG01065">
    <property type="entry name" value="anaerobic_coproporphyrinogen-I"/>
    <property type="match status" value="1"/>
</dbReference>
<evidence type="ECO:0000256" key="1">
    <source>
        <dbReference type="ARBA" id="ARBA00022691"/>
    </source>
</evidence>
<dbReference type="KEGG" id="ttn:TTX_0250"/>
<evidence type="ECO:0000256" key="2">
    <source>
        <dbReference type="ARBA" id="ARBA00022723"/>
    </source>
</evidence>
<keyword evidence="4" id="KW-0411">Iron-sulfur</keyword>
<dbReference type="Pfam" id="PF04055">
    <property type="entry name" value="Radical_SAM"/>
    <property type="match status" value="1"/>
</dbReference>